<proteinExistence type="predicted"/>
<sequence length="394" mass="44939">MKQGPNFARLFLIQSGIQKSKKFGTDTVSLAGALGLLSPQKDLTKGGEYKPSLFRNLQKGSVNEEYASIKNMPPVNFGILQEKHKNLIASLMADLRNASSHVTHANAAKKNIKTHLRLLTNEEELLALLKSSYADEELSPLLLMQFFLNRHLTDLSKLPFDVANPNLAVFEKNGWTHINFIELRILLLKKYHDLGQPLEIIKILKNSFHSEFLPVIKTQQILPFYERIVWKFYFEYIGLSEETRMIERLNSLRSSLLIWEAVTARSGEILRKISSQHELTRPQLLFLKTVSCPPVQDVIDAELEQGKSALLSGFKKLSWKFKIYKARPVQDVASRAFLLSLIHNLENIIAGHFANPDKNSELTAVLNELKEERLRMITPEPKEPAQEFTALYAH</sequence>
<keyword evidence="2" id="KW-1185">Reference proteome</keyword>
<accession>A0A4P6XPB5</accession>
<evidence type="ECO:0000313" key="1">
    <source>
        <dbReference type="EMBL" id="QBM87534.1"/>
    </source>
</evidence>
<protein>
    <submittedName>
        <fullName evidence="1">Uncharacterized protein</fullName>
    </submittedName>
</protein>
<dbReference type="Proteomes" id="UP000292447">
    <property type="component" value="Chromosome II"/>
</dbReference>
<dbReference type="AlphaFoldDB" id="A0A4P6XPB5"/>
<reference evidence="2" key="1">
    <citation type="submission" date="2019-03" db="EMBL/GenBank/DDBJ databases">
        <title>Snf2 controls pulcherriminic acid biosynthesis and connects pigmentation and antifungal activity of the yeast Metschnikowia pulcherrima.</title>
        <authorList>
            <person name="Gore-Lloyd D."/>
            <person name="Sumann I."/>
            <person name="Brachmann A.O."/>
            <person name="Schneeberger K."/>
            <person name="Ortiz-Merino R.A."/>
            <person name="Moreno-Beltran M."/>
            <person name="Schlaefli M."/>
            <person name="Kirner P."/>
            <person name="Santos Kron A."/>
            <person name="Wolfe K.H."/>
            <person name="Piel J."/>
            <person name="Ahrens C.H."/>
            <person name="Henk D."/>
            <person name="Freimoser F.M."/>
        </authorList>
    </citation>
    <scope>NUCLEOTIDE SEQUENCE [LARGE SCALE GENOMIC DNA]</scope>
    <source>
        <strain evidence="2">APC 1.2</strain>
    </source>
</reference>
<name>A0A4P6XPB5_9ASCO</name>
<gene>
    <name evidence="1" type="ORF">METSCH_B07400</name>
</gene>
<dbReference type="EMBL" id="CP034457">
    <property type="protein sequence ID" value="QBM87534.1"/>
    <property type="molecule type" value="Genomic_DNA"/>
</dbReference>
<evidence type="ECO:0000313" key="2">
    <source>
        <dbReference type="Proteomes" id="UP000292447"/>
    </source>
</evidence>
<organism evidence="1 2">
    <name type="scientific">Metschnikowia aff. pulcherrima</name>
    <dbReference type="NCBI Taxonomy" id="2163413"/>
    <lineage>
        <taxon>Eukaryota</taxon>
        <taxon>Fungi</taxon>
        <taxon>Dikarya</taxon>
        <taxon>Ascomycota</taxon>
        <taxon>Saccharomycotina</taxon>
        <taxon>Pichiomycetes</taxon>
        <taxon>Metschnikowiaceae</taxon>
        <taxon>Metschnikowia</taxon>
    </lineage>
</organism>